<sequence>MWQANLTEWYEENPDGDNLKKEENPAVGDNLKRRKTPPSGTTSRRKTPPSGTTSRGSAGRHRLGGKEENPGVGDNLKGHRWAPSAGWGTDTEEENPKGDNLKKEENPAEGDNLKKEENPAEGDNLMREGAEENPDFGENLDGGMEDHAGDGNASQAGDIGAYYFGSGGWGWLPFAYDSFEFRQCSWDREVWKGRLARISWMRVIMYAWGTWKV</sequence>
<evidence type="ECO:0000313" key="3">
    <source>
        <dbReference type="Proteomes" id="UP001141327"/>
    </source>
</evidence>
<reference evidence="2" key="1">
    <citation type="journal article" date="2022" name="bioRxiv">
        <title>Genomics of Preaxostyla Flagellates Illuminates Evolutionary Transitions and the Path Towards Mitochondrial Loss.</title>
        <authorList>
            <person name="Novak L.V.F."/>
            <person name="Treitli S.C."/>
            <person name="Pyrih J."/>
            <person name="Halakuc P."/>
            <person name="Pipaliya S.V."/>
            <person name="Vacek V."/>
            <person name="Brzon O."/>
            <person name="Soukal P."/>
            <person name="Eme L."/>
            <person name="Dacks J.B."/>
            <person name="Karnkowska A."/>
            <person name="Elias M."/>
            <person name="Hampl V."/>
        </authorList>
    </citation>
    <scope>NUCLEOTIDE SEQUENCE</scope>
    <source>
        <strain evidence="2">RCP-MX</strain>
    </source>
</reference>
<evidence type="ECO:0000256" key="1">
    <source>
        <dbReference type="SAM" id="MobiDB-lite"/>
    </source>
</evidence>
<proteinExistence type="predicted"/>
<keyword evidence="3" id="KW-1185">Reference proteome</keyword>
<organism evidence="2 3">
    <name type="scientific">Paratrimastix pyriformis</name>
    <dbReference type="NCBI Taxonomy" id="342808"/>
    <lineage>
        <taxon>Eukaryota</taxon>
        <taxon>Metamonada</taxon>
        <taxon>Preaxostyla</taxon>
        <taxon>Paratrimastigidae</taxon>
        <taxon>Paratrimastix</taxon>
    </lineage>
</organism>
<protein>
    <submittedName>
        <fullName evidence="2">Uncharacterized protein</fullName>
    </submittedName>
</protein>
<dbReference type="EMBL" id="JAPMOS010000198">
    <property type="protein sequence ID" value="KAJ4453972.1"/>
    <property type="molecule type" value="Genomic_DNA"/>
</dbReference>
<comment type="caution">
    <text evidence="2">The sequence shown here is derived from an EMBL/GenBank/DDBJ whole genome shotgun (WGS) entry which is preliminary data.</text>
</comment>
<dbReference type="Proteomes" id="UP001141327">
    <property type="component" value="Unassembled WGS sequence"/>
</dbReference>
<feature type="region of interest" description="Disordered" evidence="1">
    <location>
        <begin position="1"/>
        <end position="152"/>
    </location>
</feature>
<accession>A0ABQ8U3U5</accession>
<name>A0ABQ8U3U5_9EUKA</name>
<gene>
    <name evidence="2" type="ORF">PAPYR_11442</name>
</gene>
<evidence type="ECO:0000313" key="2">
    <source>
        <dbReference type="EMBL" id="KAJ4453972.1"/>
    </source>
</evidence>
<feature type="compositionally biased region" description="Basic and acidic residues" evidence="1">
    <location>
        <begin position="94"/>
        <end position="130"/>
    </location>
</feature>